<reference evidence="2" key="1">
    <citation type="submission" date="2020-12" db="UniProtKB">
        <authorList>
            <consortium name="WormBaseParasite"/>
        </authorList>
    </citation>
    <scope>IDENTIFICATION</scope>
    <source>
        <strain evidence="2">MHco3</strain>
    </source>
</reference>
<organism evidence="1 2">
    <name type="scientific">Haemonchus contortus</name>
    <name type="common">Barber pole worm</name>
    <dbReference type="NCBI Taxonomy" id="6289"/>
    <lineage>
        <taxon>Eukaryota</taxon>
        <taxon>Metazoa</taxon>
        <taxon>Ecdysozoa</taxon>
        <taxon>Nematoda</taxon>
        <taxon>Chromadorea</taxon>
        <taxon>Rhabditida</taxon>
        <taxon>Rhabditina</taxon>
        <taxon>Rhabditomorpha</taxon>
        <taxon>Strongyloidea</taxon>
        <taxon>Trichostrongylidae</taxon>
        <taxon>Haemonchus</taxon>
    </lineage>
</organism>
<evidence type="ECO:0000313" key="1">
    <source>
        <dbReference type="Proteomes" id="UP000025227"/>
    </source>
</evidence>
<name>A0A7I4Z1Z1_HAECO</name>
<dbReference type="WBParaSite" id="HCON_00171160-00001">
    <property type="protein sequence ID" value="HCON_00171160-00001"/>
    <property type="gene ID" value="HCON_00171160"/>
</dbReference>
<proteinExistence type="predicted"/>
<accession>A0A7I4Z1Z1</accession>
<keyword evidence="1" id="KW-1185">Reference proteome</keyword>
<dbReference type="AlphaFoldDB" id="A0A7I4Z1Z1"/>
<sequence length="91" mass="10153">MMQARKIKNDIMVLTEMRRHHPPHAVFQDGEEVFLGTCDSRGVGGEGVLVNTYLAMSIDSYESLTTAIGHLRSRRCDSTTSSENLLTNIKL</sequence>
<dbReference type="OrthoDB" id="5815025at2759"/>
<evidence type="ECO:0000313" key="2">
    <source>
        <dbReference type="WBParaSite" id="HCON_00171160-00001"/>
    </source>
</evidence>
<dbReference type="Proteomes" id="UP000025227">
    <property type="component" value="Unplaced"/>
</dbReference>
<protein>
    <submittedName>
        <fullName evidence="2">Uncharacterized protein</fullName>
    </submittedName>
</protein>